<dbReference type="AlphaFoldDB" id="A0A068NQF4"/>
<dbReference type="CDD" id="cd00090">
    <property type="entry name" value="HTH_ARSR"/>
    <property type="match status" value="1"/>
</dbReference>
<protein>
    <submittedName>
        <fullName evidence="5">Regulatory protein ArsR</fullName>
    </submittedName>
</protein>
<dbReference type="SUPFAM" id="SSF46785">
    <property type="entry name" value="Winged helix' DNA-binding domain"/>
    <property type="match status" value="1"/>
</dbReference>
<dbReference type="InterPro" id="IPR011991">
    <property type="entry name" value="ArsR-like_HTH"/>
</dbReference>
<dbReference type="EMBL" id="CP007139">
    <property type="protein sequence ID" value="AIE85577.1"/>
    <property type="molecule type" value="Genomic_DNA"/>
</dbReference>
<dbReference type="Gene3D" id="1.10.10.10">
    <property type="entry name" value="Winged helix-like DNA-binding domain superfamily/Winged helix DNA-binding domain"/>
    <property type="match status" value="1"/>
</dbReference>
<dbReference type="PANTHER" id="PTHR33154">
    <property type="entry name" value="TRANSCRIPTIONAL REGULATOR, ARSR FAMILY"/>
    <property type="match status" value="1"/>
</dbReference>
<evidence type="ECO:0000259" key="4">
    <source>
        <dbReference type="PROSITE" id="PS50987"/>
    </source>
</evidence>
<dbReference type="NCBIfam" id="NF033788">
    <property type="entry name" value="HTH_metalloreg"/>
    <property type="match status" value="1"/>
</dbReference>
<dbReference type="InterPro" id="IPR001845">
    <property type="entry name" value="HTH_ArsR_DNA-bd_dom"/>
</dbReference>
<sequence>MSTNKGSHILEVRGKESAELFKALASDTRLEILTLLAEGDKNINEICLACGIAQPTATKHIQVLEQAGLVTSEYMPGQQGMQKRCSIGCDRLLISFENLVGSDLKMDEVSMPIGLYTLANPSPTCGLANRERMIGFVDIPQSFYDPERAGAQILWMADGFVEYVFPCTLPSTAELRRLELMMEICSEAPNYDPDYPSDITLWINGVEVGTWTSPGDFGGKRGLLNPDWWIDHMTQYGAQKIWSVDQDGAYVDGTKVSDVNLERALVVPNQPISVRIGIKPEAEHPGGFNLFGSGFGNYAQDLVLRLHYLGRKISVQHQPGALIPSGRGSEQ</sequence>
<reference evidence="5 6" key="1">
    <citation type="journal article" date="2014" name="PLoS ONE">
        <title>The first complete genome sequence of the class fimbriimonadia in the phylum armatimonadetes.</title>
        <authorList>
            <person name="Hu Z.Y."/>
            <person name="Wang Y.Z."/>
            <person name="Im W.T."/>
            <person name="Wang S.Y."/>
            <person name="Zhao G.P."/>
            <person name="Zheng H.J."/>
            <person name="Quan Z.X."/>
        </authorList>
    </citation>
    <scope>NUCLEOTIDE SEQUENCE [LARGE SCALE GENOMIC DNA]</scope>
    <source>
        <strain evidence="5">Gsoil 348</strain>
    </source>
</reference>
<proteinExistence type="predicted"/>
<gene>
    <name evidence="5" type="ORF">OP10G_2209</name>
</gene>
<dbReference type="RefSeq" id="WP_025225859.1">
    <property type="nucleotide sequence ID" value="NZ_CP007139.1"/>
</dbReference>
<organism evidence="5 6">
    <name type="scientific">Fimbriimonas ginsengisoli Gsoil 348</name>
    <dbReference type="NCBI Taxonomy" id="661478"/>
    <lineage>
        <taxon>Bacteria</taxon>
        <taxon>Bacillati</taxon>
        <taxon>Armatimonadota</taxon>
        <taxon>Fimbriimonadia</taxon>
        <taxon>Fimbriimonadales</taxon>
        <taxon>Fimbriimonadaceae</taxon>
        <taxon>Fimbriimonas</taxon>
    </lineage>
</organism>
<dbReference type="GO" id="GO:0003700">
    <property type="term" value="F:DNA-binding transcription factor activity"/>
    <property type="evidence" value="ECO:0007669"/>
    <property type="project" value="InterPro"/>
</dbReference>
<accession>A0A068NQF4</accession>
<keyword evidence="1" id="KW-0805">Transcription regulation</keyword>
<dbReference type="OrthoDB" id="9781958at2"/>
<dbReference type="Proteomes" id="UP000027982">
    <property type="component" value="Chromosome"/>
</dbReference>
<dbReference type="eggNOG" id="COG4189">
    <property type="taxonomic scope" value="Bacteria"/>
</dbReference>
<evidence type="ECO:0000256" key="3">
    <source>
        <dbReference type="ARBA" id="ARBA00023163"/>
    </source>
</evidence>
<dbReference type="PRINTS" id="PR00778">
    <property type="entry name" value="HTHARSR"/>
</dbReference>
<evidence type="ECO:0000256" key="2">
    <source>
        <dbReference type="ARBA" id="ARBA00023125"/>
    </source>
</evidence>
<evidence type="ECO:0000313" key="6">
    <source>
        <dbReference type="Proteomes" id="UP000027982"/>
    </source>
</evidence>
<dbReference type="GO" id="GO:0003677">
    <property type="term" value="F:DNA binding"/>
    <property type="evidence" value="ECO:0007669"/>
    <property type="project" value="UniProtKB-KW"/>
</dbReference>
<dbReference type="PANTHER" id="PTHR33154:SF33">
    <property type="entry name" value="TRANSCRIPTIONAL REPRESSOR SDPR"/>
    <property type="match status" value="1"/>
</dbReference>
<dbReference type="InterPro" id="IPR051081">
    <property type="entry name" value="HTH_MetalResp_TranReg"/>
</dbReference>
<dbReference type="KEGG" id="fgi:OP10G_2209"/>
<keyword evidence="6" id="KW-1185">Reference proteome</keyword>
<dbReference type="STRING" id="661478.OP10G_2209"/>
<dbReference type="SMART" id="SM00418">
    <property type="entry name" value="HTH_ARSR"/>
    <property type="match status" value="1"/>
</dbReference>
<dbReference type="InterPro" id="IPR036388">
    <property type="entry name" value="WH-like_DNA-bd_sf"/>
</dbReference>
<dbReference type="HOGENOM" id="CLU_902760_0_0_0"/>
<dbReference type="Pfam" id="PF01022">
    <property type="entry name" value="HTH_5"/>
    <property type="match status" value="1"/>
</dbReference>
<keyword evidence="2" id="KW-0238">DNA-binding</keyword>
<dbReference type="PROSITE" id="PS50987">
    <property type="entry name" value="HTH_ARSR_2"/>
    <property type="match status" value="1"/>
</dbReference>
<evidence type="ECO:0000313" key="5">
    <source>
        <dbReference type="EMBL" id="AIE85577.1"/>
    </source>
</evidence>
<keyword evidence="3" id="KW-0804">Transcription</keyword>
<evidence type="ECO:0000256" key="1">
    <source>
        <dbReference type="ARBA" id="ARBA00023015"/>
    </source>
</evidence>
<feature type="domain" description="HTH arsR-type" evidence="4">
    <location>
        <begin position="9"/>
        <end position="103"/>
    </location>
</feature>
<name>A0A068NQF4_FIMGI</name>
<dbReference type="InterPro" id="IPR036390">
    <property type="entry name" value="WH_DNA-bd_sf"/>
</dbReference>